<accession>A0A1X0DRP1</accession>
<name>A0A1X0DRP1_9MYCO</name>
<dbReference type="AlphaFoldDB" id="A0A1X0DRP1"/>
<protein>
    <submittedName>
        <fullName evidence="1">Uncharacterized protein</fullName>
    </submittedName>
</protein>
<organism evidence="1 2">
    <name type="scientific">Mycolicibacter kumamotonensis</name>
    <dbReference type="NCBI Taxonomy" id="354243"/>
    <lineage>
        <taxon>Bacteria</taxon>
        <taxon>Bacillati</taxon>
        <taxon>Actinomycetota</taxon>
        <taxon>Actinomycetes</taxon>
        <taxon>Mycobacteriales</taxon>
        <taxon>Mycobacteriaceae</taxon>
        <taxon>Mycolicibacter</taxon>
    </lineage>
</organism>
<gene>
    <name evidence="1" type="ORF">BST28_22345</name>
</gene>
<evidence type="ECO:0000313" key="1">
    <source>
        <dbReference type="EMBL" id="ORA75031.1"/>
    </source>
</evidence>
<dbReference type="Proteomes" id="UP000192713">
    <property type="component" value="Unassembled WGS sequence"/>
</dbReference>
<comment type="caution">
    <text evidence="1">The sequence shown here is derived from an EMBL/GenBank/DDBJ whole genome shotgun (WGS) entry which is preliminary data.</text>
</comment>
<dbReference type="EMBL" id="MVHU01000065">
    <property type="protein sequence ID" value="ORA75031.1"/>
    <property type="molecule type" value="Genomic_DNA"/>
</dbReference>
<proteinExistence type="predicted"/>
<evidence type="ECO:0000313" key="2">
    <source>
        <dbReference type="Proteomes" id="UP000192713"/>
    </source>
</evidence>
<reference evidence="1 2" key="1">
    <citation type="submission" date="2017-02" db="EMBL/GenBank/DDBJ databases">
        <title>The new phylogeny of genus Mycobacterium.</title>
        <authorList>
            <person name="Tortoli E."/>
            <person name="Trovato A."/>
            <person name="Cirillo D.M."/>
        </authorList>
    </citation>
    <scope>NUCLEOTIDE SEQUENCE [LARGE SCALE GENOMIC DNA]</scope>
    <source>
        <strain evidence="1 2">DSM 45093</strain>
    </source>
</reference>
<sequence length="68" mass="7306">MFFVVVQVKDGVSVVIDNIDVRATASQLVPGIALTQALAGPIDVLSLEIDLNVGRVWCWLCQLEVAPV</sequence>